<reference evidence="1 2" key="1">
    <citation type="submission" date="2017-09" db="EMBL/GenBank/DDBJ databases">
        <title>Large-scale bioinformatics analysis of Bacillus genomes uncovers conserved roles of natural products in bacterial physiology.</title>
        <authorList>
            <consortium name="Agbiome Team Llc"/>
            <person name="Bleich R.M."/>
            <person name="Grubbs K.J."/>
            <person name="Santa Maria K.C."/>
            <person name="Allen S.E."/>
            <person name="Farag S."/>
            <person name="Shank E.A."/>
            <person name="Bowers A."/>
        </authorList>
    </citation>
    <scope>NUCLEOTIDE SEQUENCE [LARGE SCALE GENOMIC DNA]</scope>
    <source>
        <strain evidence="1 2">AFS085496</strain>
    </source>
</reference>
<protein>
    <submittedName>
        <fullName evidence="1">Uncharacterized protein</fullName>
    </submittedName>
</protein>
<evidence type="ECO:0000313" key="2">
    <source>
        <dbReference type="Proteomes" id="UP000224003"/>
    </source>
</evidence>
<dbReference type="Proteomes" id="UP000224003">
    <property type="component" value="Unassembled WGS sequence"/>
</dbReference>
<dbReference type="AlphaFoldDB" id="A0A9X6ZSD0"/>
<gene>
    <name evidence="1" type="ORF">COJ15_21605</name>
</gene>
<proteinExistence type="predicted"/>
<evidence type="ECO:0000313" key="1">
    <source>
        <dbReference type="EMBL" id="PFJ36924.1"/>
    </source>
</evidence>
<name>A0A9X6ZSD0_BACTU</name>
<dbReference type="EMBL" id="NUVX01000036">
    <property type="protein sequence ID" value="PFJ36924.1"/>
    <property type="molecule type" value="Genomic_DNA"/>
</dbReference>
<accession>A0A9X6ZSD0</accession>
<comment type="caution">
    <text evidence="1">The sequence shown here is derived from an EMBL/GenBank/DDBJ whole genome shotgun (WGS) entry which is preliminary data.</text>
</comment>
<organism evidence="1 2">
    <name type="scientific">Bacillus thuringiensis</name>
    <dbReference type="NCBI Taxonomy" id="1428"/>
    <lineage>
        <taxon>Bacteria</taxon>
        <taxon>Bacillati</taxon>
        <taxon>Bacillota</taxon>
        <taxon>Bacilli</taxon>
        <taxon>Bacillales</taxon>
        <taxon>Bacillaceae</taxon>
        <taxon>Bacillus</taxon>
        <taxon>Bacillus cereus group</taxon>
    </lineage>
</organism>
<sequence length="86" mass="10704">MEVIKNITNCKAKNVLQFFVMVMRKQMIEIMIWMYGLYFKSMKYTHPLVFLKLKSRELFKCYHLQQMRYIYKMKFHFVILKKHING</sequence>